<evidence type="ECO:0000313" key="4">
    <source>
        <dbReference type="Proteomes" id="UP000319897"/>
    </source>
</evidence>
<evidence type="ECO:0000313" key="3">
    <source>
        <dbReference type="EMBL" id="TPE63682.1"/>
    </source>
</evidence>
<name>A0A501XSF1_9SPHN</name>
<keyword evidence="2" id="KW-1133">Transmembrane helix</keyword>
<dbReference type="Proteomes" id="UP000319897">
    <property type="component" value="Unassembled WGS sequence"/>
</dbReference>
<proteinExistence type="predicted"/>
<protein>
    <submittedName>
        <fullName evidence="3">DUF3618 domain-containing protein</fullName>
    </submittedName>
</protein>
<keyword evidence="4" id="KW-1185">Reference proteome</keyword>
<organism evidence="3 4">
    <name type="scientific">Sandaracinobacter neustonicus</name>
    <dbReference type="NCBI Taxonomy" id="1715348"/>
    <lineage>
        <taxon>Bacteria</taxon>
        <taxon>Pseudomonadati</taxon>
        <taxon>Pseudomonadota</taxon>
        <taxon>Alphaproteobacteria</taxon>
        <taxon>Sphingomonadales</taxon>
        <taxon>Sphingosinicellaceae</taxon>
        <taxon>Sandaracinobacter</taxon>
    </lineage>
</organism>
<dbReference type="EMBL" id="VFSU01000011">
    <property type="protein sequence ID" value="TPE63682.1"/>
    <property type="molecule type" value="Genomic_DNA"/>
</dbReference>
<dbReference type="Pfam" id="PF12277">
    <property type="entry name" value="DUF3618"/>
    <property type="match status" value="1"/>
</dbReference>
<evidence type="ECO:0000256" key="2">
    <source>
        <dbReference type="SAM" id="Phobius"/>
    </source>
</evidence>
<keyword evidence="2" id="KW-0472">Membrane</keyword>
<keyword evidence="2" id="KW-0812">Transmembrane</keyword>
<dbReference type="AlphaFoldDB" id="A0A501XSF1"/>
<reference evidence="3 4" key="1">
    <citation type="submission" date="2019-06" db="EMBL/GenBank/DDBJ databases">
        <authorList>
            <person name="Lee I."/>
            <person name="Jang G.I."/>
            <person name="Hwang C.Y."/>
        </authorList>
    </citation>
    <scope>NUCLEOTIDE SEQUENCE [LARGE SCALE GENOMIC DNA]</scope>
    <source>
        <strain evidence="3 4">PAMC 28131</strain>
    </source>
</reference>
<feature type="transmembrane region" description="Helical" evidence="2">
    <location>
        <begin position="238"/>
        <end position="255"/>
    </location>
</feature>
<comment type="caution">
    <text evidence="3">The sequence shown here is derived from an EMBL/GenBank/DDBJ whole genome shotgun (WGS) entry which is preliminary data.</text>
</comment>
<keyword evidence="1" id="KW-0175">Coiled coil</keyword>
<sequence>MWAPWQTGRRCRTCHRPAPRLEAFVKRLEAEDAELLALRAEANARRLRLASNMDELSVRMRPGNLVQEAKNRAWAEVDRVTDEVLNIAEDLVNDSVAWVQDNRTVVVGGGLTALAAAGLVWFATRRKTIPLYAAYDMEDPLMTDADETLSAKAASAWDKVKDEAVHFAEKAEGGYYAARSRAADLSSDAKERAAEAAAIAKEKAHEAAEAARDAAEKARIAAGEAGVWARKQPQENPATVILVALAAGALIGSLLPSGRRRRA</sequence>
<dbReference type="InterPro" id="IPR022062">
    <property type="entry name" value="DUF3618"/>
</dbReference>
<gene>
    <name evidence="3" type="ORF">FJQ54_02155</name>
</gene>
<accession>A0A501XSF1</accession>
<feature type="coiled-coil region" evidence="1">
    <location>
        <begin position="21"/>
        <end position="50"/>
    </location>
</feature>
<evidence type="ECO:0000256" key="1">
    <source>
        <dbReference type="SAM" id="Coils"/>
    </source>
</evidence>